<comment type="caution">
    <text evidence="2">The sequence shown here is derived from an EMBL/GenBank/DDBJ whole genome shotgun (WGS) entry which is preliminary data.</text>
</comment>
<proteinExistence type="predicted"/>
<organism evidence="2 3">
    <name type="scientific">Caenorhabditis angaria</name>
    <dbReference type="NCBI Taxonomy" id="860376"/>
    <lineage>
        <taxon>Eukaryota</taxon>
        <taxon>Metazoa</taxon>
        <taxon>Ecdysozoa</taxon>
        <taxon>Nematoda</taxon>
        <taxon>Chromadorea</taxon>
        <taxon>Rhabditida</taxon>
        <taxon>Rhabditina</taxon>
        <taxon>Rhabditomorpha</taxon>
        <taxon>Rhabditoidea</taxon>
        <taxon>Rhabditidae</taxon>
        <taxon>Peloderinae</taxon>
        <taxon>Caenorhabditis</taxon>
    </lineage>
</organism>
<evidence type="ECO:0000256" key="1">
    <source>
        <dbReference type="SAM" id="SignalP"/>
    </source>
</evidence>
<keyword evidence="1" id="KW-0732">Signal</keyword>
<keyword evidence="3" id="KW-1185">Reference proteome</keyword>
<feature type="chain" id="PRO_5040328234" evidence="1">
    <location>
        <begin position="20"/>
        <end position="112"/>
    </location>
</feature>
<dbReference type="AlphaFoldDB" id="A0A9P1I5C3"/>
<feature type="signal peptide" evidence="1">
    <location>
        <begin position="1"/>
        <end position="19"/>
    </location>
</feature>
<dbReference type="Proteomes" id="UP001152747">
    <property type="component" value="Unassembled WGS sequence"/>
</dbReference>
<dbReference type="EMBL" id="CANHGI010000001">
    <property type="protein sequence ID" value="CAI5438614.1"/>
    <property type="molecule type" value="Genomic_DNA"/>
</dbReference>
<protein>
    <submittedName>
        <fullName evidence="2">Uncharacterized protein</fullName>
    </submittedName>
</protein>
<accession>A0A9P1I5C3</accession>
<evidence type="ECO:0000313" key="3">
    <source>
        <dbReference type="Proteomes" id="UP001152747"/>
    </source>
</evidence>
<gene>
    <name evidence="2" type="ORF">CAMP_LOCUS1251</name>
</gene>
<evidence type="ECO:0000313" key="2">
    <source>
        <dbReference type="EMBL" id="CAI5438614.1"/>
    </source>
</evidence>
<reference evidence="2" key="1">
    <citation type="submission" date="2022-11" db="EMBL/GenBank/DDBJ databases">
        <authorList>
            <person name="Kikuchi T."/>
        </authorList>
    </citation>
    <scope>NUCLEOTIDE SEQUENCE</scope>
    <source>
        <strain evidence="2">PS1010</strain>
    </source>
</reference>
<name>A0A9P1I5C3_9PELO</name>
<sequence length="112" mass="11829">MNSALFCCLLIFIFGFANTDLVIPLLGGNIVIRNNSDGSLTFSTDQNLNLNGNGVGRNTTFTVNGKNGDVSINDTVAVMVNGTSHGINTSLDTSKKSPQSILDSIFGAFKKI</sequence>